<comment type="caution">
    <text evidence="18">The sequence shown here is derived from an EMBL/GenBank/DDBJ whole genome shotgun (WGS) entry which is preliminary data.</text>
</comment>
<dbReference type="Pfam" id="PF08746">
    <property type="entry name" value="zf-RING-like"/>
    <property type="match status" value="1"/>
</dbReference>
<evidence type="ECO:0000256" key="12">
    <source>
        <dbReference type="ARBA" id="ARBA00023172"/>
    </source>
</evidence>
<evidence type="ECO:0000256" key="7">
    <source>
        <dbReference type="ARBA" id="ARBA00022723"/>
    </source>
</evidence>
<keyword evidence="10 15" id="KW-0833">Ubl conjugation pathway</keyword>
<evidence type="ECO:0000256" key="14">
    <source>
        <dbReference type="ARBA" id="ARBA00023242"/>
    </source>
</evidence>
<accession>A0A218WAH3</accession>
<evidence type="ECO:0000313" key="21">
    <source>
        <dbReference type="Proteomes" id="UP000233551"/>
    </source>
</evidence>
<keyword evidence="8 15" id="KW-0227">DNA damage</keyword>
<evidence type="ECO:0000259" key="17">
    <source>
        <dbReference type="Pfam" id="PF08746"/>
    </source>
</evidence>
<dbReference type="GO" id="GO:0008270">
    <property type="term" value="F:zinc ion binding"/>
    <property type="evidence" value="ECO:0007669"/>
    <property type="project" value="UniProtKB-KW"/>
</dbReference>
<comment type="subcellular location">
    <subcellularLocation>
        <location evidence="2 15">Nucleus</location>
    </subcellularLocation>
</comment>
<evidence type="ECO:0000256" key="3">
    <source>
        <dbReference type="ARBA" id="ARBA00010258"/>
    </source>
</evidence>
<sequence length="314" mass="34967">MAPPLTDGHKVLIQALLSRGPLPEEDFHSIFSGVTGKNPANHQQVFNDYLLKINRELSYVNCEVRGCRNQNDGNVHYGFVNNVADEESKLGTKYSVPQIAFYRAIIEAIVQDAAAQGSISGIEALNVRLENQVQTGAGSQSQDHPSTIPAAFRNFSLSQKEKTLEELTRDRWLYISVDDRVGLGIRSFLDLRSWFRSNDIPSCEVCNEAAVKAELCPNENCTARIHEYCLKQRFSQRRAERTCPSCGNQWGLSIPKAEEVDEEDEPNPVQTQPPLASRKKRLRTGEASRASALSQPPPDVSGPRRTTRSSARLS</sequence>
<evidence type="ECO:0000256" key="11">
    <source>
        <dbReference type="ARBA" id="ARBA00022833"/>
    </source>
</evidence>
<dbReference type="OrthoDB" id="185455at2759"/>
<dbReference type="PANTHER" id="PTHR20973:SF0">
    <property type="entry name" value="NON-STRUCTURAL MAINTENANCE OF CHROMOSOMES ELEMENT 1 HOMOLOG"/>
    <property type="match status" value="1"/>
</dbReference>
<gene>
    <name evidence="18" type="ORF">CDL15_Pgr025269</name>
    <name evidence="19" type="ORF">CRG98_006231</name>
</gene>
<reference evidence="20" key="1">
    <citation type="journal article" date="2017" name="Plant J.">
        <title>The pomegranate (Punica granatum L.) genome and the genomics of punicalagin biosynthesis.</title>
        <authorList>
            <person name="Qin G."/>
            <person name="Xu C."/>
            <person name="Ming R."/>
            <person name="Tang H."/>
            <person name="Guyot R."/>
            <person name="Kramer E.M."/>
            <person name="Hu Y."/>
            <person name="Yi X."/>
            <person name="Qi Y."/>
            <person name="Xu X."/>
            <person name="Gao Z."/>
            <person name="Pan H."/>
            <person name="Jian J."/>
            <person name="Tian Y."/>
            <person name="Yue Z."/>
            <person name="Xu Y."/>
        </authorList>
    </citation>
    <scope>NUCLEOTIDE SEQUENCE [LARGE SCALE GENOMIC DNA]</scope>
    <source>
        <strain evidence="20">cv. Dabenzi</strain>
    </source>
</reference>
<dbReference type="GeneID" id="116210550"/>
<dbReference type="Proteomes" id="UP000233551">
    <property type="component" value="Unassembled WGS sequence"/>
</dbReference>
<dbReference type="PANTHER" id="PTHR20973">
    <property type="entry name" value="NON-SMC ELEMENT 1-RELATED"/>
    <property type="match status" value="1"/>
</dbReference>
<evidence type="ECO:0000313" key="20">
    <source>
        <dbReference type="Proteomes" id="UP000197138"/>
    </source>
</evidence>
<name>A0A218WAH3_PUNGR</name>
<keyword evidence="11 15" id="KW-0862">Zinc</keyword>
<dbReference type="InterPro" id="IPR036388">
    <property type="entry name" value="WH-like_DNA-bd_sf"/>
</dbReference>
<dbReference type="GO" id="GO:0000724">
    <property type="term" value="P:double-strand break repair via homologous recombination"/>
    <property type="evidence" value="ECO:0007669"/>
    <property type="project" value="TreeGrafter"/>
</dbReference>
<proteinExistence type="inferred from homology"/>
<dbReference type="Gene3D" id="1.10.10.10">
    <property type="entry name" value="Winged helix-like DNA-binding domain superfamily/Winged helix DNA-binding domain"/>
    <property type="match status" value="1"/>
</dbReference>
<evidence type="ECO:0000313" key="18">
    <source>
        <dbReference type="EMBL" id="OWM69082.1"/>
    </source>
</evidence>
<evidence type="ECO:0000256" key="8">
    <source>
        <dbReference type="ARBA" id="ARBA00022763"/>
    </source>
</evidence>
<keyword evidence="21" id="KW-1185">Reference proteome</keyword>
<evidence type="ECO:0000256" key="13">
    <source>
        <dbReference type="ARBA" id="ARBA00023204"/>
    </source>
</evidence>
<evidence type="ECO:0000313" key="19">
    <source>
        <dbReference type="EMBL" id="PKI73293.1"/>
    </source>
</evidence>
<evidence type="ECO:0000256" key="4">
    <source>
        <dbReference type="ARBA" id="ARBA00012483"/>
    </source>
</evidence>
<dbReference type="Pfam" id="PF07574">
    <property type="entry name" value="SMC_Nse1"/>
    <property type="match status" value="1"/>
</dbReference>
<keyword evidence="9 15" id="KW-0863">Zinc-finger</keyword>
<dbReference type="Proteomes" id="UP000197138">
    <property type="component" value="Unassembled WGS sequence"/>
</dbReference>
<comment type="catalytic activity">
    <reaction evidence="1 15">
        <text>S-ubiquitinyl-[E2 ubiquitin-conjugating enzyme]-L-cysteine + [acceptor protein]-L-lysine = [E2 ubiquitin-conjugating enzyme]-L-cysteine + N(6)-ubiquitinyl-[acceptor protein]-L-lysine.</text>
        <dbReference type="EC" id="2.3.2.27"/>
    </reaction>
</comment>
<keyword evidence="7 15" id="KW-0479">Metal-binding</keyword>
<dbReference type="Gene3D" id="3.30.40.10">
    <property type="entry name" value="Zinc/RING finger domain, C3HC4 (zinc finger)"/>
    <property type="match status" value="1"/>
</dbReference>
<evidence type="ECO:0000256" key="16">
    <source>
        <dbReference type="SAM" id="MobiDB-lite"/>
    </source>
</evidence>
<dbReference type="Gene3D" id="3.90.1150.220">
    <property type="match status" value="1"/>
</dbReference>
<dbReference type="AlphaFoldDB" id="A0A218WAH3"/>
<dbReference type="EMBL" id="MTKT01004939">
    <property type="protein sequence ID" value="OWM69082.1"/>
    <property type="molecule type" value="Genomic_DNA"/>
</dbReference>
<dbReference type="EC" id="2.3.2.27" evidence="4 15"/>
<evidence type="ECO:0000256" key="15">
    <source>
        <dbReference type="RuleBase" id="RU368018"/>
    </source>
</evidence>
<organism evidence="18 20">
    <name type="scientific">Punica granatum</name>
    <name type="common">Pomegranate</name>
    <dbReference type="NCBI Taxonomy" id="22663"/>
    <lineage>
        <taxon>Eukaryota</taxon>
        <taxon>Viridiplantae</taxon>
        <taxon>Streptophyta</taxon>
        <taxon>Embryophyta</taxon>
        <taxon>Tracheophyta</taxon>
        <taxon>Spermatophyta</taxon>
        <taxon>Magnoliopsida</taxon>
        <taxon>eudicotyledons</taxon>
        <taxon>Gunneridae</taxon>
        <taxon>Pentapetalae</taxon>
        <taxon>rosids</taxon>
        <taxon>malvids</taxon>
        <taxon>Myrtales</taxon>
        <taxon>Lythraceae</taxon>
        <taxon>Punica</taxon>
    </lineage>
</organism>
<dbReference type="GO" id="GO:0061630">
    <property type="term" value="F:ubiquitin protein ligase activity"/>
    <property type="evidence" value="ECO:0007669"/>
    <property type="project" value="UniProtKB-EC"/>
</dbReference>
<keyword evidence="13 15" id="KW-0234">DNA repair</keyword>
<reference evidence="18" key="2">
    <citation type="submission" date="2017-06" db="EMBL/GenBank/DDBJ databases">
        <title>The pomegranate genome and the genomics of punicalagin biosynthesis.</title>
        <authorList>
            <person name="Xu C."/>
        </authorList>
    </citation>
    <scope>NUCLEOTIDE SEQUENCE [LARGE SCALE GENOMIC DNA]</scope>
    <source>
        <tissue evidence="18">Fresh leaf</tissue>
    </source>
</reference>
<dbReference type="GO" id="GO:0005634">
    <property type="term" value="C:nucleus"/>
    <property type="evidence" value="ECO:0007669"/>
    <property type="project" value="UniProtKB-SubCell"/>
</dbReference>
<comment type="similarity">
    <text evidence="3 15">Belongs to the NSE1 family.</text>
</comment>
<dbReference type="STRING" id="22663.A0A218WAH3"/>
<reference evidence="19 21" key="3">
    <citation type="submission" date="2017-11" db="EMBL/GenBank/DDBJ databases">
        <title>De-novo sequencing of pomegranate (Punica granatum L.) genome.</title>
        <authorList>
            <person name="Akparov Z."/>
            <person name="Amiraslanov A."/>
            <person name="Hajiyeva S."/>
            <person name="Abbasov M."/>
            <person name="Kaur K."/>
            <person name="Hamwieh A."/>
            <person name="Solovyev V."/>
            <person name="Salamov A."/>
            <person name="Braich B."/>
            <person name="Kosarev P."/>
            <person name="Mahmoud A."/>
            <person name="Hajiyev E."/>
            <person name="Babayeva S."/>
            <person name="Izzatullayeva V."/>
            <person name="Mammadov A."/>
            <person name="Mammadov A."/>
            <person name="Sharifova S."/>
            <person name="Ojaghi J."/>
            <person name="Eynullazada K."/>
            <person name="Bayramov B."/>
            <person name="Abdulazimova A."/>
            <person name="Shahmuradov I."/>
        </authorList>
    </citation>
    <scope>NUCLEOTIDE SEQUENCE [LARGE SCALE GENOMIC DNA]</scope>
    <source>
        <strain evidence="19">AG2017</strain>
        <strain evidence="21">cv. AG2017</strain>
        <tissue evidence="19">Leaf</tissue>
    </source>
</reference>
<comment type="subunit">
    <text evidence="15">Component of the Smc5-Smc6 complex.</text>
</comment>
<keyword evidence="14 15" id="KW-0539">Nucleus</keyword>
<evidence type="ECO:0000256" key="2">
    <source>
        <dbReference type="ARBA" id="ARBA00004123"/>
    </source>
</evidence>
<feature type="region of interest" description="Disordered" evidence="16">
    <location>
        <begin position="258"/>
        <end position="314"/>
    </location>
</feature>
<evidence type="ECO:0000256" key="1">
    <source>
        <dbReference type="ARBA" id="ARBA00000900"/>
    </source>
</evidence>
<dbReference type="EMBL" id="PGOL01000277">
    <property type="protein sequence ID" value="PKI73293.1"/>
    <property type="molecule type" value="Genomic_DNA"/>
</dbReference>
<evidence type="ECO:0000256" key="10">
    <source>
        <dbReference type="ARBA" id="ARBA00022786"/>
    </source>
</evidence>
<dbReference type="CDD" id="cd16493">
    <property type="entry name" value="RING-CH-C4HC3_NSE1"/>
    <property type="match status" value="1"/>
</dbReference>
<evidence type="ECO:0000256" key="6">
    <source>
        <dbReference type="ARBA" id="ARBA00022679"/>
    </source>
</evidence>
<dbReference type="GO" id="GO:0030915">
    <property type="term" value="C:Smc5-Smc6 complex"/>
    <property type="evidence" value="ECO:0007669"/>
    <property type="project" value="UniProtKB-UniRule"/>
</dbReference>
<dbReference type="InterPro" id="IPR014857">
    <property type="entry name" value="Nse1_RING_C4HC3-type"/>
</dbReference>
<evidence type="ECO:0000256" key="5">
    <source>
        <dbReference type="ARBA" id="ARBA00019422"/>
    </source>
</evidence>
<evidence type="ECO:0000256" key="9">
    <source>
        <dbReference type="ARBA" id="ARBA00022771"/>
    </source>
</evidence>
<dbReference type="InterPro" id="IPR011513">
    <property type="entry name" value="Nse1"/>
</dbReference>
<protein>
    <recommendedName>
        <fullName evidence="5 15">Non-structural maintenance of chromosomes element 1 homolog</fullName>
        <ecNumber evidence="4 15">2.3.2.27</ecNumber>
    </recommendedName>
</protein>
<dbReference type="InterPro" id="IPR013083">
    <property type="entry name" value="Znf_RING/FYVE/PHD"/>
</dbReference>
<keyword evidence="6 15" id="KW-0808">Transferase</keyword>
<feature type="domain" description="Non-structural maintenance of chromosomes element 1 RING C4HC3-type" evidence="17">
    <location>
        <begin position="203"/>
        <end position="246"/>
    </location>
</feature>
<keyword evidence="12 15" id="KW-0233">DNA recombination</keyword>